<sequence>MCKITYFFLFGMLALNGIGESFCGSLPSDIPKCKISDNVCIASSMNEALRLYPKGSPAFDLADLSRIFVPKVELGNAAGHSSAVQLNLIFLNSTTSGLEKAKVVNVSGFDPDIKQIIVNLEVPFMKLETEYEMDGKILFLTLKGKGHAEIHLKMATNRVTINVGLEKRNGKTHLIVKDMTCDFRPQGFFIHMDNLFDGNKEITDSVNEVINANWRDVYSALSDNINRSLAQGMLGILRNVAASLAYDDIRSKFHFLNFFKMLKIAYYLSGVLMLSSICEIFCAILPSNIPKCKISDNACVAASINEVFRLYPKGSPAFGLDDISRITVPEMVLGDGNGQPSSAQLTVKFENLIFTGVEKSVCLNVSGFEPETTRVEVNLIIPLLKIKADHAVNGKILLFTLKGKGKSEIHLKDVDIKLTVDVDFEKRENQTFVIIKDMIVSFEPKNFYIHLDNLFDGNKELTDSVNDVINENWRDIFHSLQDAISQAYYDALKPLLEKIFKVLPYDEFYKN</sequence>
<comment type="similarity">
    <text evidence="3">Belongs to the TO family.</text>
</comment>
<organism evidence="5 6">
    <name type="scientific">Glossina fuscipes</name>
    <dbReference type="NCBI Taxonomy" id="7396"/>
    <lineage>
        <taxon>Eukaryota</taxon>
        <taxon>Metazoa</taxon>
        <taxon>Ecdysozoa</taxon>
        <taxon>Arthropoda</taxon>
        <taxon>Hexapoda</taxon>
        <taxon>Insecta</taxon>
        <taxon>Pterygota</taxon>
        <taxon>Neoptera</taxon>
        <taxon>Endopterygota</taxon>
        <taxon>Diptera</taxon>
        <taxon>Brachycera</taxon>
        <taxon>Muscomorpha</taxon>
        <taxon>Hippoboscoidea</taxon>
        <taxon>Glossinidae</taxon>
        <taxon>Glossina</taxon>
    </lineage>
</organism>
<protein>
    <submittedName>
        <fullName evidence="6">Uncharacterized protein LOC119641684</fullName>
    </submittedName>
</protein>
<reference evidence="6" key="1">
    <citation type="submission" date="2025-08" db="UniProtKB">
        <authorList>
            <consortium name="RefSeq"/>
        </authorList>
    </citation>
    <scope>IDENTIFICATION</scope>
    <source>
        <tissue evidence="6">Whole body pupa</tissue>
    </source>
</reference>
<feature type="signal peptide" evidence="4">
    <location>
        <begin position="1"/>
        <end position="19"/>
    </location>
</feature>
<dbReference type="GeneID" id="119641684"/>
<dbReference type="KEGG" id="gfs:119641684"/>
<dbReference type="Proteomes" id="UP000092443">
    <property type="component" value="Unplaced"/>
</dbReference>
<dbReference type="RefSeq" id="XP_037896399.1">
    <property type="nucleotide sequence ID" value="XM_038040471.1"/>
</dbReference>
<dbReference type="GO" id="GO:0007623">
    <property type="term" value="P:circadian rhythm"/>
    <property type="evidence" value="ECO:0007669"/>
    <property type="project" value="UniProtKB-ARBA"/>
</dbReference>
<feature type="chain" id="PRO_5039301113" evidence="4">
    <location>
        <begin position="20"/>
        <end position="511"/>
    </location>
</feature>
<proteinExistence type="inferred from homology"/>
<gene>
    <name evidence="6" type="primary">LOC119641684</name>
</gene>
<dbReference type="SMART" id="SM00700">
    <property type="entry name" value="JHBP"/>
    <property type="match status" value="2"/>
</dbReference>
<evidence type="ECO:0000256" key="3">
    <source>
        <dbReference type="ARBA" id="ARBA00060902"/>
    </source>
</evidence>
<evidence type="ECO:0000256" key="2">
    <source>
        <dbReference type="ARBA" id="ARBA00023108"/>
    </source>
</evidence>
<evidence type="ECO:0000256" key="4">
    <source>
        <dbReference type="SAM" id="SignalP"/>
    </source>
</evidence>
<keyword evidence="1 4" id="KW-0732">Signal</keyword>
<evidence type="ECO:0000313" key="6">
    <source>
        <dbReference type="RefSeq" id="XP_037896399.1"/>
    </source>
</evidence>
<keyword evidence="2" id="KW-0090">Biological rhythms</keyword>
<evidence type="ECO:0000313" key="5">
    <source>
        <dbReference type="Proteomes" id="UP000092443"/>
    </source>
</evidence>
<dbReference type="FunFam" id="3.15.10.30:FF:000001">
    <property type="entry name" value="Takeout-like protein 1"/>
    <property type="match status" value="2"/>
</dbReference>
<dbReference type="Pfam" id="PF06585">
    <property type="entry name" value="JHBP"/>
    <property type="match status" value="2"/>
</dbReference>
<dbReference type="GO" id="GO:0005615">
    <property type="term" value="C:extracellular space"/>
    <property type="evidence" value="ECO:0007669"/>
    <property type="project" value="TreeGrafter"/>
</dbReference>
<dbReference type="PANTHER" id="PTHR11008">
    <property type="entry name" value="PROTEIN TAKEOUT-LIKE PROTEIN"/>
    <property type="match status" value="1"/>
</dbReference>
<accession>A0A9C5ZHS5</accession>
<keyword evidence="5" id="KW-1185">Reference proteome</keyword>
<dbReference type="InterPro" id="IPR038606">
    <property type="entry name" value="To_sf"/>
</dbReference>
<evidence type="ECO:0000256" key="1">
    <source>
        <dbReference type="ARBA" id="ARBA00022729"/>
    </source>
</evidence>
<dbReference type="InterPro" id="IPR010562">
    <property type="entry name" value="Haemolymph_juvenile_hormone-bd"/>
</dbReference>
<dbReference type="Gene3D" id="3.15.10.30">
    <property type="entry name" value="Haemolymph juvenile hormone binding protein"/>
    <property type="match status" value="2"/>
</dbReference>
<dbReference type="PANTHER" id="PTHR11008:SF32">
    <property type="entry name" value="CIRCADIAN CLOCK-CONTROLLED PROTEIN DAYWAKE-RELATED"/>
    <property type="match status" value="1"/>
</dbReference>
<dbReference type="AlphaFoldDB" id="A0A9C5ZHS5"/>
<name>A0A9C5ZHS5_9MUSC</name>